<feature type="domain" description="MAM" evidence="1">
    <location>
        <begin position="318"/>
        <end position="433"/>
    </location>
</feature>
<sequence length="1925" mass="222721">MFTVKPTEKMTTTLLLDTTKTSPVVDTTIPTTTVQTSTSHIETWSFEKELDDTSIISGNSFYSTLKWKRMTIGIKVNEKYLPVLRYPYLNDFWNLIRINNLPKEFQFVFTVQKTFNSNIKVNIGIDQVQFHSKGFCNGASNDMQELNNINCNFKLNTCGYYTQFSYKLTAGLTWHRDIYRGQYVLAAYPLYTTHESLETKLYSPKFKLHKDNCLRISGTRIKGATIILNINMYNPNGISAPLKNIVFNKHTPDTVGYIEIPKIYVQFSISPLKSDDKPSLLFIISISLLNDSCPVKRNDATFEKKLCSFDKDIYTEAYLLANAQDGVHSNDVAIVESPLISDTGYTCLYYSYTISAVHNTIIAISVNILDSNNTFRTLSSVEKATNSAWYTKRTDIFSDISYKIIIKAAILSKGRYAHIRIDNIGTSRSRCYKDEYYKVSPTCDFNKDLCGYELANKLESSFEWDRSKLNTTTDNIALRVVQSEYTSGDVATLISPEIGIKNSNKCVYFDTYFINEKYIVSNETFLRVYQLLDDNRNRENILNISRNTCYKRYYINLTKHVSKIIFEATSVSKNEETFFIDNILFKTGNCVEENEAMCTFENGICYEYSVKTTHNDNWIWKIEDESDFLGFQLLKCNKIISVRDNSASINSATTLTTSYINATKNHCISFNFHGGRYQRPLMVYIEVENGIVSCSYRVRQLDKIWKVGYILDLPQTNAFRIHFKAVKGGFKDEIFAIDDLKFADKEVCQNFTNNHMNSIDCRFQNDMCGYSTNEALYQGFSWFKYAIGENHHLRIQGYNNDTTDQIARLISPKMINPISKGKCLYLNLKNKYKHSEVFIKTYFKFINETFWSIPEQKYKDSCNFNSIIYYHIDKPVVQVMLEIKSLDIKNNIITLNTINVEYCNGNGNYSDNRNCEEDSLKDKLTLGSNKIQSSDLSWQVSLELQDYESFSQKCSGTIVHNRYILTPAKCISRNTDRIIIRFAKSSIPVEVIHKKDIVFYASKYEFLNVAIIRLPRSLIANFPINPICLPKTTVLLNESSQCFHVELMNNGTNLINWRKVIERNECNRVMGNTTDRPNFVCASSKNPSNKTTESYCKVKGFGDPLICLINDKWLLFGIKNWIPSICEWDFNVYSHISSNLEWINRSIDRDLKCTESCVIPKDFLLFCDFDDSICGFVVKSYPNNDIVKWTRSVTQAEDNCPESFLMAQVLKVSAQSVALAELPVVDLIGDLCLIFKYKIKQLVDSTVSLSVYIKFDENEPIPLIFFDKNTNNLWKKSEIRINNNSKFKIIFKASLNYENTNYILLDKVGIREGICPNSPLTSTDNSIDCEFQNGMCGYSLKNNLKSPFEWQYVKISTELNKYGLKLTSFTGHSESVTEILSSLIQPSQNEKCLSINIYGKNRLSYLKNIIHELYVKENDKIRKYRNLCNWDVKMSIGGNVTQIILKAKLKSNYFREDIFIDNIKIRNVPYHLFCTFEQDLCNYTIVQYNVGESKKFVWEIKEIEECSRGNKVLAPRSFVGSRGDTTTATTPIVNNDRNLCLFYKYQLTSYYSKISLTVYVKEENGKITPLNFHVENTAPNWKAGETYLPSGNISIIFKSILYAQYGSNVMIDDIEFRSCNLIRPNEKNDSLSCDFNNGMCGYEFEVDFSSSIEWHLVETQKKNSVIRLINVYNSKKKQIRLFSPKIQPSREERCLFFQMHHIVENDQQFSPFFVVYVYQRTSEEENLKFFSEIQSNKGCNHFIQLRENVVQFSFEVQGQLLKEEITLHLDNFNLIYSKCPNDLTNDLHYCDFSSDNCNNSYMMVDSVDGYPNEVTVLRSPLINKVEEACLIFDYKMPNKLQGSTLSVYIQYENKELDYIISYNHFTNDDWIKERLILKPKRIYQVLFKVIQFQLFSGNIYIDNIIISKSECHNPSNFGYDSKNII</sequence>
<dbReference type="InterPro" id="IPR001254">
    <property type="entry name" value="Trypsin_dom"/>
</dbReference>
<dbReference type="OrthoDB" id="10064156at2759"/>
<dbReference type="PROSITE" id="PS50060">
    <property type="entry name" value="MAM_2"/>
    <property type="match status" value="6"/>
</dbReference>
<gene>
    <name evidence="3" type="ORF">DGYR_LOCUS5002</name>
</gene>
<keyword evidence="4" id="KW-1185">Reference proteome</keyword>
<name>A0A7I8VJB1_9ANNE</name>
<dbReference type="SUPFAM" id="SSF50494">
    <property type="entry name" value="Trypsin-like serine proteases"/>
    <property type="match status" value="1"/>
</dbReference>
<dbReference type="Pfam" id="PF00089">
    <property type="entry name" value="Trypsin"/>
    <property type="match status" value="1"/>
</dbReference>
<feature type="domain" description="MAM" evidence="1">
    <location>
        <begin position="1472"/>
        <end position="1621"/>
    </location>
</feature>
<accession>A0A7I8VJB1</accession>
<dbReference type="SMART" id="SM00137">
    <property type="entry name" value="MAM"/>
    <property type="match status" value="1"/>
</dbReference>
<dbReference type="SUPFAM" id="SSF49899">
    <property type="entry name" value="Concanavalin A-like lectins/glucanases"/>
    <property type="match status" value="6"/>
</dbReference>
<feature type="domain" description="MAM" evidence="1">
    <location>
        <begin position="1165"/>
        <end position="1317"/>
    </location>
</feature>
<dbReference type="SMART" id="SM00020">
    <property type="entry name" value="Tryp_SPc"/>
    <property type="match status" value="1"/>
</dbReference>
<dbReference type="InterPro" id="IPR000998">
    <property type="entry name" value="MAM_dom"/>
</dbReference>
<feature type="domain" description="MAM" evidence="1">
    <location>
        <begin position="1791"/>
        <end position="1913"/>
    </location>
</feature>
<proteinExistence type="predicted"/>
<dbReference type="Gene3D" id="2.40.10.10">
    <property type="entry name" value="Trypsin-like serine proteases"/>
    <property type="match status" value="1"/>
</dbReference>
<dbReference type="EMBL" id="CAJFCJ010000006">
    <property type="protein sequence ID" value="CAD5116365.1"/>
    <property type="molecule type" value="Genomic_DNA"/>
</dbReference>
<dbReference type="PROSITE" id="PS50240">
    <property type="entry name" value="TRYPSIN_DOM"/>
    <property type="match status" value="1"/>
</dbReference>
<dbReference type="GO" id="GO:0004252">
    <property type="term" value="F:serine-type endopeptidase activity"/>
    <property type="evidence" value="ECO:0007669"/>
    <property type="project" value="InterPro"/>
</dbReference>
<reference evidence="3 4" key="1">
    <citation type="submission" date="2020-08" db="EMBL/GenBank/DDBJ databases">
        <authorList>
            <person name="Hejnol A."/>
        </authorList>
    </citation>
    <scope>NUCLEOTIDE SEQUENCE [LARGE SCALE GENOMIC DNA]</scope>
</reference>
<evidence type="ECO:0000313" key="3">
    <source>
        <dbReference type="EMBL" id="CAD5116365.1"/>
    </source>
</evidence>
<organism evidence="3 4">
    <name type="scientific">Dimorphilus gyrociliatus</name>
    <dbReference type="NCBI Taxonomy" id="2664684"/>
    <lineage>
        <taxon>Eukaryota</taxon>
        <taxon>Metazoa</taxon>
        <taxon>Spiralia</taxon>
        <taxon>Lophotrochozoa</taxon>
        <taxon>Annelida</taxon>
        <taxon>Polychaeta</taxon>
        <taxon>Polychaeta incertae sedis</taxon>
        <taxon>Dinophilidae</taxon>
        <taxon>Dimorphilus</taxon>
    </lineage>
</organism>
<dbReference type="InterPro" id="IPR051560">
    <property type="entry name" value="MAM_domain-containing"/>
</dbReference>
<evidence type="ECO:0000259" key="2">
    <source>
        <dbReference type="PROSITE" id="PS50240"/>
    </source>
</evidence>
<comment type="caution">
    <text evidence="3">The sequence shown here is derived from an EMBL/GenBank/DDBJ whole genome shotgun (WGS) entry which is preliminary data.</text>
</comment>
<evidence type="ECO:0000313" key="4">
    <source>
        <dbReference type="Proteomes" id="UP000549394"/>
    </source>
</evidence>
<dbReference type="InterPro" id="IPR009003">
    <property type="entry name" value="Peptidase_S1_PA"/>
</dbReference>
<dbReference type="Gene3D" id="2.60.120.200">
    <property type="match status" value="7"/>
</dbReference>
<feature type="domain" description="MAM" evidence="1">
    <location>
        <begin position="596"/>
        <end position="750"/>
    </location>
</feature>
<dbReference type="Proteomes" id="UP000549394">
    <property type="component" value="Unassembled WGS sequence"/>
</dbReference>
<dbReference type="InterPro" id="IPR043504">
    <property type="entry name" value="Peptidase_S1_PA_chymotrypsin"/>
</dbReference>
<dbReference type="GO" id="GO:0016020">
    <property type="term" value="C:membrane"/>
    <property type="evidence" value="ECO:0007669"/>
    <property type="project" value="InterPro"/>
</dbReference>
<feature type="domain" description="MAM" evidence="1">
    <location>
        <begin position="441"/>
        <end position="592"/>
    </location>
</feature>
<dbReference type="GO" id="GO:0006508">
    <property type="term" value="P:proteolysis"/>
    <property type="evidence" value="ECO:0007669"/>
    <property type="project" value="InterPro"/>
</dbReference>
<dbReference type="PANTHER" id="PTHR23282">
    <property type="entry name" value="APICAL ENDOSOMAL GLYCOPROTEIN PRECURSOR"/>
    <property type="match status" value="1"/>
</dbReference>
<dbReference type="PANTHER" id="PTHR23282:SF101">
    <property type="entry name" value="MAM DOMAIN-CONTAINING PROTEIN"/>
    <property type="match status" value="1"/>
</dbReference>
<evidence type="ECO:0000259" key="1">
    <source>
        <dbReference type="PROSITE" id="PS50060"/>
    </source>
</evidence>
<protein>
    <submittedName>
        <fullName evidence="3">DgyrCDS5264</fullName>
    </submittedName>
</protein>
<dbReference type="Pfam" id="PF00629">
    <property type="entry name" value="MAM"/>
    <property type="match status" value="6"/>
</dbReference>
<feature type="domain" description="Peptidase S1" evidence="2">
    <location>
        <begin position="925"/>
        <end position="1148"/>
    </location>
</feature>
<dbReference type="InterPro" id="IPR013320">
    <property type="entry name" value="ConA-like_dom_sf"/>
</dbReference>